<dbReference type="Gene3D" id="3.10.180.10">
    <property type="entry name" value="2,3-Dihydroxybiphenyl 1,2-Dioxygenase, domain 1"/>
    <property type="match status" value="1"/>
</dbReference>
<dbReference type="STRING" id="1353952.A0A165IAX4"/>
<dbReference type="InParanoid" id="A0A165IAX4"/>
<reference evidence="2 3" key="1">
    <citation type="journal article" date="2016" name="Mol. Biol. Evol.">
        <title>Comparative Genomics of Early-Diverging Mushroom-Forming Fungi Provides Insights into the Origins of Lignocellulose Decay Capabilities.</title>
        <authorList>
            <person name="Nagy L.G."/>
            <person name="Riley R."/>
            <person name="Tritt A."/>
            <person name="Adam C."/>
            <person name="Daum C."/>
            <person name="Floudas D."/>
            <person name="Sun H."/>
            <person name="Yadav J.S."/>
            <person name="Pangilinan J."/>
            <person name="Larsson K.H."/>
            <person name="Matsuura K."/>
            <person name="Barry K."/>
            <person name="Labutti K."/>
            <person name="Kuo R."/>
            <person name="Ohm R.A."/>
            <person name="Bhattacharya S.S."/>
            <person name="Shirouzu T."/>
            <person name="Yoshinaga Y."/>
            <person name="Martin F.M."/>
            <person name="Grigoriev I.V."/>
            <person name="Hibbett D.S."/>
        </authorList>
    </citation>
    <scope>NUCLEOTIDE SEQUENCE [LARGE SCALE GENOMIC DNA]</scope>
    <source>
        <strain evidence="2 3">HHB12733</strain>
    </source>
</reference>
<dbReference type="EMBL" id="KV423932">
    <property type="protein sequence ID" value="KZT60340.1"/>
    <property type="molecule type" value="Genomic_DNA"/>
</dbReference>
<dbReference type="Pfam" id="PF00903">
    <property type="entry name" value="Glyoxalase"/>
    <property type="match status" value="1"/>
</dbReference>
<dbReference type="PANTHER" id="PTHR36503">
    <property type="entry name" value="BLR2520 PROTEIN"/>
    <property type="match status" value="1"/>
</dbReference>
<dbReference type="OrthoDB" id="1077582at2759"/>
<dbReference type="InterPro" id="IPR004360">
    <property type="entry name" value="Glyas_Fos-R_dOase_dom"/>
</dbReference>
<dbReference type="GO" id="GO:0051213">
    <property type="term" value="F:dioxygenase activity"/>
    <property type="evidence" value="ECO:0007669"/>
    <property type="project" value="UniProtKB-KW"/>
</dbReference>
<accession>A0A165IAX4</accession>
<dbReference type="Proteomes" id="UP000076842">
    <property type="component" value="Unassembled WGS sequence"/>
</dbReference>
<feature type="domain" description="VOC" evidence="1">
    <location>
        <begin position="4"/>
        <end position="141"/>
    </location>
</feature>
<dbReference type="AlphaFoldDB" id="A0A165IAX4"/>
<protein>
    <submittedName>
        <fullName evidence="2">Glyoxalase/Bleomycin resistance protein/Dihydroxybiphenyl dioxygenase</fullName>
    </submittedName>
</protein>
<dbReference type="SUPFAM" id="SSF54593">
    <property type="entry name" value="Glyoxalase/Bleomycin resistance protein/Dihydroxybiphenyl dioxygenase"/>
    <property type="match status" value="1"/>
</dbReference>
<proteinExistence type="predicted"/>
<organism evidence="2 3">
    <name type="scientific">Calocera cornea HHB12733</name>
    <dbReference type="NCBI Taxonomy" id="1353952"/>
    <lineage>
        <taxon>Eukaryota</taxon>
        <taxon>Fungi</taxon>
        <taxon>Dikarya</taxon>
        <taxon>Basidiomycota</taxon>
        <taxon>Agaricomycotina</taxon>
        <taxon>Dacrymycetes</taxon>
        <taxon>Dacrymycetales</taxon>
        <taxon>Dacrymycetaceae</taxon>
        <taxon>Calocera</taxon>
    </lineage>
</organism>
<evidence type="ECO:0000313" key="3">
    <source>
        <dbReference type="Proteomes" id="UP000076842"/>
    </source>
</evidence>
<keyword evidence="3" id="KW-1185">Reference proteome</keyword>
<dbReference type="InterPro" id="IPR029068">
    <property type="entry name" value="Glyas_Bleomycin-R_OHBP_Dase"/>
</dbReference>
<gene>
    <name evidence="2" type="ORF">CALCODRAFT_506978</name>
</gene>
<name>A0A165IAX4_9BASI</name>
<evidence type="ECO:0000313" key="2">
    <source>
        <dbReference type="EMBL" id="KZT60340.1"/>
    </source>
</evidence>
<sequence length="142" mass="16222">MSAEPTFLVYLPVTDVEASIKWYTTALGFKLNEKTHYAGQYAHIYLGGPSAKESKAQLMIRKYPAPYKQEKEGTKPPVYDLMWDVTEQGKGKEVVDEWLEKVKKTGVEVGLVEPGAEDKEWGTRQFELRDPDGHEVTFFTYL</sequence>
<dbReference type="InterPro" id="IPR037523">
    <property type="entry name" value="VOC_core"/>
</dbReference>
<keyword evidence="2" id="KW-0223">Dioxygenase</keyword>
<dbReference type="PANTHER" id="PTHR36503:SF1">
    <property type="entry name" value="BLR2520 PROTEIN"/>
    <property type="match status" value="1"/>
</dbReference>
<keyword evidence="2" id="KW-0560">Oxidoreductase</keyword>
<dbReference type="PROSITE" id="PS51819">
    <property type="entry name" value="VOC"/>
    <property type="match status" value="1"/>
</dbReference>
<evidence type="ECO:0000259" key="1">
    <source>
        <dbReference type="PROSITE" id="PS51819"/>
    </source>
</evidence>